<evidence type="ECO:0000313" key="2">
    <source>
        <dbReference type="EMBL" id="NDJ18143.1"/>
    </source>
</evidence>
<keyword evidence="3" id="KW-1185">Reference proteome</keyword>
<gene>
    <name evidence="2" type="ORF">GS601_12725</name>
</gene>
<proteinExistence type="predicted"/>
<comment type="caution">
    <text evidence="2">The sequence shown here is derived from an EMBL/GenBank/DDBJ whole genome shotgun (WGS) entry which is preliminary data.</text>
</comment>
<reference evidence="2" key="1">
    <citation type="submission" date="2019-12" db="EMBL/GenBank/DDBJ databases">
        <title>High-Quality draft genome sequences of three cyanobacteria isolated from the limestone walls of the Old Cathedral of Coimbra.</title>
        <authorList>
            <person name="Tiago I."/>
            <person name="Soares F."/>
            <person name="Portugal A."/>
        </authorList>
    </citation>
    <scope>NUCLEOTIDE SEQUENCE</scope>
    <source>
        <strain evidence="2">A</strain>
    </source>
</reference>
<dbReference type="Proteomes" id="UP000646053">
    <property type="component" value="Unassembled WGS sequence"/>
</dbReference>
<evidence type="ECO:0000313" key="3">
    <source>
        <dbReference type="Proteomes" id="UP000646053"/>
    </source>
</evidence>
<protein>
    <submittedName>
        <fullName evidence="2">Uncharacterized protein</fullName>
    </submittedName>
</protein>
<keyword evidence="1" id="KW-1133">Transmembrane helix</keyword>
<dbReference type="AlphaFoldDB" id="A0A8J7Z4V4"/>
<keyword evidence="1" id="KW-0812">Transmembrane</keyword>
<sequence length="204" mass="23286">MSEKDSRTSPHLMHVSPLEAERMHHIQLLLEHLFKHEDTTVRLILDHLYDVGSKNLIQQKIRCRSIRRIAKPVAKLSKPVFRVFALRWFHNNCPELITTWLHSQVAFEAKTTAQNVTTISPTPYPSETSLLQESPELTTKINYYQREICQLRTKLRWLTGTLVSAIALLGGSLVWVSYNSGAITSQTALPPQSIPVEVLETPRP</sequence>
<accession>A0A8J7Z4V4</accession>
<organism evidence="2 3">
    <name type="scientific">Myxacorys almedinensis A</name>
    <dbReference type="NCBI Taxonomy" id="2690445"/>
    <lineage>
        <taxon>Bacteria</taxon>
        <taxon>Bacillati</taxon>
        <taxon>Cyanobacteriota</taxon>
        <taxon>Cyanophyceae</taxon>
        <taxon>Leptolyngbyales</taxon>
        <taxon>Leptolyngbyaceae</taxon>
        <taxon>Myxacorys</taxon>
        <taxon>Myxacorys almedinensis</taxon>
    </lineage>
</organism>
<dbReference type="RefSeq" id="WP_162423667.1">
    <property type="nucleotide sequence ID" value="NZ_WVIE01000013.1"/>
</dbReference>
<feature type="transmembrane region" description="Helical" evidence="1">
    <location>
        <begin position="155"/>
        <end position="178"/>
    </location>
</feature>
<dbReference type="EMBL" id="WVIE01000013">
    <property type="protein sequence ID" value="NDJ18143.1"/>
    <property type="molecule type" value="Genomic_DNA"/>
</dbReference>
<keyword evidence="1" id="KW-0472">Membrane</keyword>
<name>A0A8J7Z4V4_9CYAN</name>
<evidence type="ECO:0000256" key="1">
    <source>
        <dbReference type="SAM" id="Phobius"/>
    </source>
</evidence>